<feature type="compositionally biased region" description="Pro residues" evidence="7">
    <location>
        <begin position="110"/>
        <end position="124"/>
    </location>
</feature>
<sequence>MQAISRDRDTSCIPLGQRRGVSDLARFAIDLTWAKQRAEPGIAARPRAYPSPPMSGSPPLPLPNTSQEAGDHHRGQSAATYGSSYPAAAGLHDAYRGGSAAHSQQATTIPGPPPPQTPLGPPPHQQQQHAPRPSYQQQQQQPEQQPERLAYSYPRPEDPASAGSASSYPHLPGPPLQQQRRPSYMSMAGPSSGVAAQPLPPPGPMPQQQQQQGPYAAQHAVQPTTEDGQPFTSPKSQRKTKGHVASACVPCKKAHLRCDATAASASSRLADDDTICPDGRVWEGRAVIECDPDARRPCSRCQSNGKEDACIDVQHKKRGRPRLRDERDNRYGPPAGYPHPQDAAMRRPLSLYSPGGPMSGYDDPIRRSQSHRVLKSHQSEPLGPRYIERAAPSDASMYAPPPLAIATSPSGPEPVAYLSPGLEIVRASPTFIDAVGVPSVRGRSLFDIVAQSEGHKVQRLQVSMQEERGRKDPMYLPPIFGKDHEVRVFETLRYDAEELSRIPMDRHEVLVFVAADGQKRPFQVRLGSAKRDSIYFVALSLHIPAGFPYSTPSPHARDVPYNWPPQASMHSQQQPGPQQQQYAHPPPIHGGYDSGQRYGDASMQPRPGTAGPPPQIVTGLSSGVGAAAYSPGIVSGMSAYAASPSRPDYAIGSTSSQIPRSELQPAGRAPQPPQQHQQHYQLPPIRSSPQQDGGVRHEPPPRRDERSGRVDIGGLIDKPDQPPPSR</sequence>
<feature type="compositionally biased region" description="Low complexity" evidence="7">
    <location>
        <begin position="125"/>
        <end position="144"/>
    </location>
</feature>
<gene>
    <name evidence="8" type="ORF">B0T11DRAFT_301602</name>
</gene>
<feature type="region of interest" description="Disordered" evidence="7">
    <location>
        <begin position="316"/>
        <end position="343"/>
    </location>
</feature>
<feature type="compositionally biased region" description="Pro residues" evidence="7">
    <location>
        <begin position="49"/>
        <end position="62"/>
    </location>
</feature>
<dbReference type="InterPro" id="IPR050335">
    <property type="entry name" value="ERT1_acuK_gluconeogen_tf"/>
</dbReference>
<feature type="compositionally biased region" description="Low complexity" evidence="7">
    <location>
        <begin position="663"/>
        <end position="684"/>
    </location>
</feature>
<keyword evidence="3" id="KW-0805">Transcription regulation</keyword>
<keyword evidence="9" id="KW-1185">Reference proteome</keyword>
<dbReference type="Proteomes" id="UP000813385">
    <property type="component" value="Unassembled WGS sequence"/>
</dbReference>
<dbReference type="PANTHER" id="PTHR47659">
    <property type="entry name" value="ZN(II)2CYS6 TRANSCRIPTION FACTOR (EUROFUNG)-RELATED"/>
    <property type="match status" value="1"/>
</dbReference>
<evidence type="ECO:0000256" key="5">
    <source>
        <dbReference type="ARBA" id="ARBA00023163"/>
    </source>
</evidence>
<protein>
    <recommendedName>
        <fullName evidence="10">Zn(2)-C6 fungal-type domain-containing protein</fullName>
    </recommendedName>
</protein>
<organism evidence="8 9">
    <name type="scientific">Plectosphaerella cucumerina</name>
    <dbReference type="NCBI Taxonomy" id="40658"/>
    <lineage>
        <taxon>Eukaryota</taxon>
        <taxon>Fungi</taxon>
        <taxon>Dikarya</taxon>
        <taxon>Ascomycota</taxon>
        <taxon>Pezizomycotina</taxon>
        <taxon>Sordariomycetes</taxon>
        <taxon>Hypocreomycetidae</taxon>
        <taxon>Glomerellales</taxon>
        <taxon>Plectosphaerellaceae</taxon>
        <taxon>Plectosphaerella</taxon>
    </lineage>
</organism>
<keyword evidence="1" id="KW-0479">Metal-binding</keyword>
<keyword evidence="2" id="KW-0862">Zinc</keyword>
<feature type="compositionally biased region" description="Polar residues" evidence="7">
    <location>
        <begin position="221"/>
        <end position="235"/>
    </location>
</feature>
<feature type="region of interest" description="Disordered" evidence="7">
    <location>
        <begin position="558"/>
        <end position="618"/>
    </location>
</feature>
<evidence type="ECO:0000313" key="8">
    <source>
        <dbReference type="EMBL" id="KAH7349350.1"/>
    </source>
</evidence>
<keyword evidence="6" id="KW-0539">Nucleus</keyword>
<feature type="region of interest" description="Disordered" evidence="7">
    <location>
        <begin position="35"/>
        <end position="242"/>
    </location>
</feature>
<evidence type="ECO:0008006" key="10">
    <source>
        <dbReference type="Google" id="ProtNLM"/>
    </source>
</evidence>
<dbReference type="PANTHER" id="PTHR47659:SF4">
    <property type="entry name" value="ZN(II)2CYS6 TRANSCRIPTION FACTOR (EUROFUNG)"/>
    <property type="match status" value="1"/>
</dbReference>
<evidence type="ECO:0000256" key="4">
    <source>
        <dbReference type="ARBA" id="ARBA00023125"/>
    </source>
</evidence>
<evidence type="ECO:0000256" key="2">
    <source>
        <dbReference type="ARBA" id="ARBA00022833"/>
    </source>
</evidence>
<evidence type="ECO:0000256" key="1">
    <source>
        <dbReference type="ARBA" id="ARBA00022723"/>
    </source>
</evidence>
<proteinExistence type="predicted"/>
<evidence type="ECO:0000313" key="9">
    <source>
        <dbReference type="Proteomes" id="UP000813385"/>
    </source>
</evidence>
<evidence type="ECO:0000256" key="6">
    <source>
        <dbReference type="ARBA" id="ARBA00023242"/>
    </source>
</evidence>
<comment type="caution">
    <text evidence="8">The sequence shown here is derived from an EMBL/GenBank/DDBJ whole genome shotgun (WGS) entry which is preliminary data.</text>
</comment>
<keyword evidence="4" id="KW-0238">DNA-binding</keyword>
<keyword evidence="5" id="KW-0804">Transcription</keyword>
<feature type="compositionally biased region" description="Low complexity" evidence="7">
    <location>
        <begin position="572"/>
        <end position="583"/>
    </location>
</feature>
<feature type="region of interest" description="Disordered" evidence="7">
    <location>
        <begin position="648"/>
        <end position="726"/>
    </location>
</feature>
<dbReference type="EMBL" id="JAGPXD010000006">
    <property type="protein sequence ID" value="KAH7349350.1"/>
    <property type="molecule type" value="Genomic_DNA"/>
</dbReference>
<dbReference type="GO" id="GO:0003677">
    <property type="term" value="F:DNA binding"/>
    <property type="evidence" value="ECO:0007669"/>
    <property type="project" value="UniProtKB-KW"/>
</dbReference>
<dbReference type="GO" id="GO:0046872">
    <property type="term" value="F:metal ion binding"/>
    <property type="evidence" value="ECO:0007669"/>
    <property type="project" value="UniProtKB-KW"/>
</dbReference>
<accession>A0A8K0T8F3</accession>
<evidence type="ECO:0000256" key="3">
    <source>
        <dbReference type="ARBA" id="ARBA00023015"/>
    </source>
</evidence>
<evidence type="ECO:0000256" key="7">
    <source>
        <dbReference type="SAM" id="MobiDB-lite"/>
    </source>
</evidence>
<name>A0A8K0T8F3_9PEZI</name>
<reference evidence="8" key="1">
    <citation type="journal article" date="2021" name="Nat. Commun.">
        <title>Genetic determinants of endophytism in the Arabidopsis root mycobiome.</title>
        <authorList>
            <person name="Mesny F."/>
            <person name="Miyauchi S."/>
            <person name="Thiergart T."/>
            <person name="Pickel B."/>
            <person name="Atanasova L."/>
            <person name="Karlsson M."/>
            <person name="Huettel B."/>
            <person name="Barry K.W."/>
            <person name="Haridas S."/>
            <person name="Chen C."/>
            <person name="Bauer D."/>
            <person name="Andreopoulos W."/>
            <person name="Pangilinan J."/>
            <person name="LaButti K."/>
            <person name="Riley R."/>
            <person name="Lipzen A."/>
            <person name="Clum A."/>
            <person name="Drula E."/>
            <person name="Henrissat B."/>
            <person name="Kohler A."/>
            <person name="Grigoriev I.V."/>
            <person name="Martin F.M."/>
            <person name="Hacquard S."/>
        </authorList>
    </citation>
    <scope>NUCLEOTIDE SEQUENCE</scope>
    <source>
        <strain evidence="8">MPI-CAGE-AT-0016</strain>
    </source>
</reference>
<feature type="compositionally biased region" description="Basic and acidic residues" evidence="7">
    <location>
        <begin position="694"/>
        <end position="709"/>
    </location>
</feature>
<dbReference type="AlphaFoldDB" id="A0A8K0T8F3"/>
<dbReference type="OrthoDB" id="5575144at2759"/>